<organism evidence="2 3">
    <name type="scientific">Stephania cephalantha</name>
    <dbReference type="NCBI Taxonomy" id="152367"/>
    <lineage>
        <taxon>Eukaryota</taxon>
        <taxon>Viridiplantae</taxon>
        <taxon>Streptophyta</taxon>
        <taxon>Embryophyta</taxon>
        <taxon>Tracheophyta</taxon>
        <taxon>Spermatophyta</taxon>
        <taxon>Magnoliopsida</taxon>
        <taxon>Ranunculales</taxon>
        <taxon>Menispermaceae</taxon>
        <taxon>Menispermoideae</taxon>
        <taxon>Cissampelideae</taxon>
        <taxon>Stephania</taxon>
    </lineage>
</organism>
<feature type="region of interest" description="Disordered" evidence="1">
    <location>
        <begin position="231"/>
        <end position="257"/>
    </location>
</feature>
<sequence>MSDLKQGLTRIHGYPSHKHNRFANPIYDNTTPTPTTTTTTTTATATMNNFGRQGRTRAPRMNYDSGGGIEFGSQKGGGDEESSGVVSPPLWKTSPSASPPTTETTPLQSHQYNHHHYRLLSPESRTQAILRGRQELMEMVKQMPETSYELSLKDLVELPKAEGLGRTTLAEERERRDGAIVKESERQRRKNNKNKKNDKGRSVSRSGSGSMGSNEPFLLKMFFPISLGWKKKSSPATGTCSKVSPRPMAEGEKSEKDWWKKRLSVVGEYGSSRSGSSSSSGGGSINSSSTSSRNKRKGFAHACWAFIWTK</sequence>
<dbReference type="AlphaFoldDB" id="A0AAP0NMF3"/>
<gene>
    <name evidence="2" type="ORF">Scep_019008</name>
</gene>
<feature type="compositionally biased region" description="Low complexity" evidence="1">
    <location>
        <begin position="270"/>
        <end position="292"/>
    </location>
</feature>
<dbReference type="PANTHER" id="PTHR34193">
    <property type="entry name" value="OS11G0199801 PROTEIN"/>
    <property type="match status" value="1"/>
</dbReference>
<dbReference type="Proteomes" id="UP001419268">
    <property type="component" value="Unassembled WGS sequence"/>
</dbReference>
<dbReference type="EMBL" id="JBBNAG010000008">
    <property type="protein sequence ID" value="KAK9111489.1"/>
    <property type="molecule type" value="Genomic_DNA"/>
</dbReference>
<dbReference type="PANTHER" id="PTHR34193:SF1">
    <property type="entry name" value="EXPRESSED PROTEIN"/>
    <property type="match status" value="1"/>
</dbReference>
<feature type="region of interest" description="Disordered" evidence="1">
    <location>
        <begin position="1"/>
        <end position="113"/>
    </location>
</feature>
<evidence type="ECO:0000313" key="3">
    <source>
        <dbReference type="Proteomes" id="UP001419268"/>
    </source>
</evidence>
<protein>
    <submittedName>
        <fullName evidence="2">Uncharacterized protein</fullName>
    </submittedName>
</protein>
<feature type="compositionally biased region" description="Low complexity" evidence="1">
    <location>
        <begin position="30"/>
        <end position="46"/>
    </location>
</feature>
<proteinExistence type="predicted"/>
<comment type="caution">
    <text evidence="2">The sequence shown here is derived from an EMBL/GenBank/DDBJ whole genome shotgun (WGS) entry which is preliminary data.</text>
</comment>
<accession>A0AAP0NMF3</accession>
<feature type="compositionally biased region" description="Basic and acidic residues" evidence="1">
    <location>
        <begin position="169"/>
        <end position="186"/>
    </location>
</feature>
<reference evidence="2 3" key="1">
    <citation type="submission" date="2024-01" db="EMBL/GenBank/DDBJ databases">
        <title>Genome assemblies of Stephania.</title>
        <authorList>
            <person name="Yang L."/>
        </authorList>
    </citation>
    <scope>NUCLEOTIDE SEQUENCE [LARGE SCALE GENOMIC DNA]</scope>
    <source>
        <strain evidence="2">JXDWG</strain>
        <tissue evidence="2">Leaf</tissue>
    </source>
</reference>
<evidence type="ECO:0000313" key="2">
    <source>
        <dbReference type="EMBL" id="KAK9111489.1"/>
    </source>
</evidence>
<feature type="region of interest" description="Disordered" evidence="1">
    <location>
        <begin position="269"/>
        <end position="297"/>
    </location>
</feature>
<feature type="compositionally biased region" description="Low complexity" evidence="1">
    <location>
        <begin position="83"/>
        <end position="106"/>
    </location>
</feature>
<keyword evidence="3" id="KW-1185">Reference proteome</keyword>
<evidence type="ECO:0000256" key="1">
    <source>
        <dbReference type="SAM" id="MobiDB-lite"/>
    </source>
</evidence>
<feature type="compositionally biased region" description="Low complexity" evidence="1">
    <location>
        <begin position="203"/>
        <end position="212"/>
    </location>
</feature>
<feature type="region of interest" description="Disordered" evidence="1">
    <location>
        <begin position="167"/>
        <end position="212"/>
    </location>
</feature>
<feature type="compositionally biased region" description="Gly residues" evidence="1">
    <location>
        <begin position="65"/>
        <end position="76"/>
    </location>
</feature>
<name>A0AAP0NMF3_9MAGN</name>